<dbReference type="InterPro" id="IPR029058">
    <property type="entry name" value="AB_hydrolase_fold"/>
</dbReference>
<name>A0A0F7ZTW3_9HYPO</name>
<evidence type="ECO:0000256" key="4">
    <source>
        <dbReference type="ARBA" id="ARBA00022801"/>
    </source>
</evidence>
<evidence type="ECO:0000313" key="7">
    <source>
        <dbReference type="Proteomes" id="UP000054481"/>
    </source>
</evidence>
<dbReference type="Gene3D" id="3.40.50.1820">
    <property type="entry name" value="alpha/beta hydrolase"/>
    <property type="match status" value="1"/>
</dbReference>
<evidence type="ECO:0000256" key="1">
    <source>
        <dbReference type="ARBA" id="ARBA00009431"/>
    </source>
</evidence>
<dbReference type="Proteomes" id="UP000054481">
    <property type="component" value="Unassembled WGS sequence"/>
</dbReference>
<protein>
    <submittedName>
        <fullName evidence="6">Uncharacterized protein</fullName>
    </submittedName>
</protein>
<dbReference type="SUPFAM" id="SSF53474">
    <property type="entry name" value="alpha/beta-Hydrolases"/>
    <property type="match status" value="1"/>
</dbReference>
<gene>
    <name evidence="6" type="ORF">HIM_06706</name>
</gene>
<dbReference type="GO" id="GO:0006508">
    <property type="term" value="P:proteolysis"/>
    <property type="evidence" value="ECO:0007669"/>
    <property type="project" value="UniProtKB-KW"/>
</dbReference>
<dbReference type="EMBL" id="KQ030531">
    <property type="protein sequence ID" value="KJZ73813.1"/>
    <property type="molecule type" value="Genomic_DNA"/>
</dbReference>
<keyword evidence="4" id="KW-0378">Hydrolase</keyword>
<organism evidence="6 7">
    <name type="scientific">Hirsutella minnesotensis 3608</name>
    <dbReference type="NCBI Taxonomy" id="1043627"/>
    <lineage>
        <taxon>Eukaryota</taxon>
        <taxon>Fungi</taxon>
        <taxon>Dikarya</taxon>
        <taxon>Ascomycota</taxon>
        <taxon>Pezizomycotina</taxon>
        <taxon>Sordariomycetes</taxon>
        <taxon>Hypocreomycetidae</taxon>
        <taxon>Hypocreales</taxon>
        <taxon>Ophiocordycipitaceae</taxon>
        <taxon>Hirsutella</taxon>
    </lineage>
</organism>
<keyword evidence="3" id="KW-0645">Protease</keyword>
<dbReference type="AlphaFoldDB" id="A0A0F7ZTW3"/>
<accession>A0A0F7ZTW3</accession>
<proteinExistence type="inferred from homology"/>
<dbReference type="InterPro" id="IPR001563">
    <property type="entry name" value="Peptidase_S10"/>
</dbReference>
<reference evidence="6 7" key="1">
    <citation type="journal article" date="2014" name="Genome Biol. Evol.">
        <title>Comparative genomics and transcriptomics analyses reveal divergent lifestyle features of nematode endoparasitic fungus Hirsutella minnesotensis.</title>
        <authorList>
            <person name="Lai Y."/>
            <person name="Liu K."/>
            <person name="Zhang X."/>
            <person name="Zhang X."/>
            <person name="Li K."/>
            <person name="Wang N."/>
            <person name="Shu C."/>
            <person name="Wu Y."/>
            <person name="Wang C."/>
            <person name="Bushley K.E."/>
            <person name="Xiang M."/>
            <person name="Liu X."/>
        </authorList>
    </citation>
    <scope>NUCLEOTIDE SEQUENCE [LARGE SCALE GENOMIC DNA]</scope>
    <source>
        <strain evidence="6 7">3608</strain>
    </source>
</reference>
<keyword evidence="7" id="KW-1185">Reference proteome</keyword>
<dbReference type="GO" id="GO:0004185">
    <property type="term" value="F:serine-type carboxypeptidase activity"/>
    <property type="evidence" value="ECO:0007669"/>
    <property type="project" value="InterPro"/>
</dbReference>
<sequence>MPPGTTGTSCRCGRRTSCLITRMTDPLPFGPSPMAGGTGRALPRTFWSRMRESKRVVYPARSLSTLRRSASNPYGIKGVTHAAYTKALEAYSKKGGCLDQMETCLHLEKTLDPQMYGNVDKVNGACKNASDYCQNEIEGPFMFRKKYAYYDITHCYLDPSPPNRYLEYLAQEHVLQALGVPVNYTDASNAVVAAFNKTGDYARRNPRGNVESIAELLDAGIHVSMLYGDSDFACNWIGGERTSLAVKHSQADAFSRAGYADVVLDGAQSPGQVRQHGSFSFVRVYHSGHMVPYSQPRAAFELLRRVMHRKDVATGQVLLSRRYSTNGTFRSTKTLKMPPAPAVTCHTRAMASTCAENQVKAVQDGNATIAKGIVVKPEPAPGTCAGFKFRASSE</sequence>
<evidence type="ECO:0000256" key="3">
    <source>
        <dbReference type="ARBA" id="ARBA00022670"/>
    </source>
</evidence>
<keyword evidence="2" id="KW-0121">Carboxypeptidase</keyword>
<evidence type="ECO:0000256" key="2">
    <source>
        <dbReference type="ARBA" id="ARBA00022645"/>
    </source>
</evidence>
<keyword evidence="5" id="KW-0325">Glycoprotein</keyword>
<dbReference type="OrthoDB" id="443318at2759"/>
<evidence type="ECO:0000256" key="5">
    <source>
        <dbReference type="ARBA" id="ARBA00023180"/>
    </source>
</evidence>
<dbReference type="Pfam" id="PF00450">
    <property type="entry name" value="Peptidase_S10"/>
    <property type="match status" value="1"/>
</dbReference>
<comment type="similarity">
    <text evidence="1">Belongs to the peptidase S10 family.</text>
</comment>
<evidence type="ECO:0000313" key="6">
    <source>
        <dbReference type="EMBL" id="KJZ73813.1"/>
    </source>
</evidence>